<keyword evidence="5" id="KW-0963">Cytoplasm</keyword>
<keyword evidence="7" id="KW-1185">Reference proteome</keyword>
<feature type="binding site" evidence="5">
    <location>
        <position position="107"/>
    </location>
    <ligand>
        <name>S-adenosyl-L-methionine</name>
        <dbReference type="ChEBI" id="CHEBI:59789"/>
    </ligand>
</feature>
<comment type="similarity">
    <text evidence="4 5">Belongs to the RNA methyltransferase RlmH family.</text>
</comment>
<dbReference type="AlphaFoldDB" id="A0AAE4MD14"/>
<comment type="catalytic activity">
    <reaction evidence="5">
        <text>pseudouridine(1915) in 23S rRNA + S-adenosyl-L-methionine = N(3)-methylpseudouridine(1915) in 23S rRNA + S-adenosyl-L-homocysteine + H(+)</text>
        <dbReference type="Rhea" id="RHEA:42752"/>
        <dbReference type="Rhea" id="RHEA-COMP:10221"/>
        <dbReference type="Rhea" id="RHEA-COMP:10222"/>
        <dbReference type="ChEBI" id="CHEBI:15378"/>
        <dbReference type="ChEBI" id="CHEBI:57856"/>
        <dbReference type="ChEBI" id="CHEBI:59789"/>
        <dbReference type="ChEBI" id="CHEBI:65314"/>
        <dbReference type="ChEBI" id="CHEBI:74486"/>
        <dbReference type="EC" id="2.1.1.177"/>
    </reaction>
</comment>
<evidence type="ECO:0000256" key="3">
    <source>
        <dbReference type="ARBA" id="ARBA00022691"/>
    </source>
</evidence>
<dbReference type="PANTHER" id="PTHR33603:SF1">
    <property type="entry name" value="RIBOSOMAL RNA LARGE SUBUNIT METHYLTRANSFERASE H"/>
    <property type="match status" value="1"/>
</dbReference>
<evidence type="ECO:0000313" key="6">
    <source>
        <dbReference type="EMBL" id="MDV0441458.1"/>
    </source>
</evidence>
<evidence type="ECO:0000313" key="7">
    <source>
        <dbReference type="Proteomes" id="UP001273136"/>
    </source>
</evidence>
<dbReference type="Proteomes" id="UP001273136">
    <property type="component" value="Unassembled WGS sequence"/>
</dbReference>
<accession>A0AAE4MD14</accession>
<comment type="subcellular location">
    <subcellularLocation>
        <location evidence="5">Cytoplasm</location>
    </subcellularLocation>
</comment>
<dbReference type="GO" id="GO:0070038">
    <property type="term" value="F:rRNA (pseudouridine-N3-)-methyltransferase activity"/>
    <property type="evidence" value="ECO:0007669"/>
    <property type="project" value="UniProtKB-UniRule"/>
</dbReference>
<dbReference type="PIRSF" id="PIRSF004505">
    <property type="entry name" value="MT_bac"/>
    <property type="match status" value="1"/>
</dbReference>
<keyword evidence="2 5" id="KW-0808">Transferase</keyword>
<dbReference type="CDD" id="cd18081">
    <property type="entry name" value="RlmH-like"/>
    <property type="match status" value="1"/>
</dbReference>
<gene>
    <name evidence="5 6" type="primary">rlmH</name>
    <name evidence="6" type="ORF">McpAg1_06490</name>
</gene>
<organism evidence="6 7">
    <name type="scientific">Methanorbis furvi</name>
    <dbReference type="NCBI Taxonomy" id="3028299"/>
    <lineage>
        <taxon>Archaea</taxon>
        <taxon>Methanobacteriati</taxon>
        <taxon>Methanobacteriota</taxon>
        <taxon>Stenosarchaea group</taxon>
        <taxon>Methanomicrobia</taxon>
        <taxon>Methanomicrobiales</taxon>
        <taxon>Methanocorpusculaceae</taxon>
        <taxon>Methanorbis</taxon>
    </lineage>
</organism>
<dbReference type="InterPro" id="IPR029028">
    <property type="entry name" value="Alpha/beta_knot_MTases"/>
</dbReference>
<keyword evidence="3 5" id="KW-0949">S-adenosyl-L-methionine</keyword>
<comment type="caution">
    <text evidence="6">The sequence shown here is derived from an EMBL/GenBank/DDBJ whole genome shotgun (WGS) entry which is preliminary data.</text>
</comment>
<evidence type="ECO:0000256" key="4">
    <source>
        <dbReference type="ARBA" id="ARBA00038303"/>
    </source>
</evidence>
<comment type="function">
    <text evidence="5">Specifically methylates the pseudouridine at position 1915 (m3Psi1915) in 23S rRNA.</text>
</comment>
<evidence type="ECO:0000256" key="1">
    <source>
        <dbReference type="ARBA" id="ARBA00022603"/>
    </source>
</evidence>
<dbReference type="GO" id="GO:0005737">
    <property type="term" value="C:cytoplasm"/>
    <property type="evidence" value="ECO:0007669"/>
    <property type="project" value="UniProtKB-SubCell"/>
</dbReference>
<keyword evidence="1 5" id="KW-0489">Methyltransferase</keyword>
<dbReference type="PANTHER" id="PTHR33603">
    <property type="entry name" value="METHYLTRANSFERASE"/>
    <property type="match status" value="1"/>
</dbReference>
<dbReference type="InterPro" id="IPR003742">
    <property type="entry name" value="RlmH-like"/>
</dbReference>
<feature type="binding site" evidence="5">
    <location>
        <begin position="126"/>
        <end position="131"/>
    </location>
    <ligand>
        <name>S-adenosyl-L-methionine</name>
        <dbReference type="ChEBI" id="CHEBI:59789"/>
    </ligand>
</feature>
<dbReference type="RefSeq" id="WP_338093859.1">
    <property type="nucleotide sequence ID" value="NZ_JAWDKA010000003.1"/>
</dbReference>
<sequence length="158" mass="17645">MQIQILCVGRIKDAYLNEGIAEFSKRLKPYASVFVTELSEVKVPDGASKSSEMLVKEREGEKILESVRDGFMTVVLDPYAPLISSEELSSLFGTAELGGRNICFIIGGPLGLSPAVLAAAERKVSFSRLTFTHTMIRLILFEQVYRGFRILRNEPYHK</sequence>
<feature type="binding site" evidence="5">
    <location>
        <position position="76"/>
    </location>
    <ligand>
        <name>S-adenosyl-L-methionine</name>
        <dbReference type="ChEBI" id="CHEBI:59789"/>
    </ligand>
</feature>
<dbReference type="HAMAP" id="MF_00658">
    <property type="entry name" value="23SrRNA_methyltr_H"/>
    <property type="match status" value="1"/>
</dbReference>
<evidence type="ECO:0000256" key="5">
    <source>
        <dbReference type="HAMAP-Rule" id="MF_00658"/>
    </source>
</evidence>
<reference evidence="6" key="1">
    <citation type="submission" date="2023-06" db="EMBL/GenBank/DDBJ databases">
        <title>Genome sequence of Methancorpusculaceae sp. Ag1.</title>
        <authorList>
            <person name="Protasov E."/>
            <person name="Platt K."/>
            <person name="Poehlein A."/>
            <person name="Daniel R."/>
            <person name="Brune A."/>
        </authorList>
    </citation>
    <scope>NUCLEOTIDE SEQUENCE</scope>
    <source>
        <strain evidence="6">Ag1</strain>
    </source>
</reference>
<dbReference type="SUPFAM" id="SSF75217">
    <property type="entry name" value="alpha/beta knot"/>
    <property type="match status" value="1"/>
</dbReference>
<keyword evidence="5" id="KW-0698">rRNA processing</keyword>
<name>A0AAE4MD14_9EURY</name>
<dbReference type="Gene3D" id="3.40.1280.10">
    <property type="match status" value="1"/>
</dbReference>
<evidence type="ECO:0000256" key="2">
    <source>
        <dbReference type="ARBA" id="ARBA00022679"/>
    </source>
</evidence>
<dbReference type="EMBL" id="JAWDKA010000003">
    <property type="protein sequence ID" value="MDV0441458.1"/>
    <property type="molecule type" value="Genomic_DNA"/>
</dbReference>
<proteinExistence type="inferred from homology"/>
<protein>
    <recommendedName>
        <fullName evidence="5">Putative ribosomal RNA large subunit methyltransferase H</fullName>
        <ecNumber evidence="5">2.1.1.177</ecNumber>
    </recommendedName>
    <alternativeName>
        <fullName evidence="5">23S rRNA (pseudouridine1915-N3)-methyltransferase</fullName>
    </alternativeName>
    <alternativeName>
        <fullName evidence="5">rRNA (pseudouridine-N3-)-methyltransferase RlmH</fullName>
    </alternativeName>
</protein>
<dbReference type="EC" id="2.1.1.177" evidence="5"/>
<dbReference type="InterPro" id="IPR029026">
    <property type="entry name" value="tRNA_m1G_MTases_N"/>
</dbReference>
<dbReference type="Pfam" id="PF02590">
    <property type="entry name" value="SPOUT_MTase"/>
    <property type="match status" value="1"/>
</dbReference>